<dbReference type="PROSITE" id="PS00916">
    <property type="entry name" value="PI3_4_KINASE_2"/>
    <property type="match status" value="1"/>
</dbReference>
<comment type="catalytic activity">
    <reaction evidence="5">
        <text>a 1,2-diacyl-sn-glycero-3-phospho-(1D-myo-inositol) + ATP = a 1,2-diacyl-sn-glycero-3-phospho-(1D-myo-inositol 4-phosphate) + ADP + H(+)</text>
        <dbReference type="Rhea" id="RHEA:19877"/>
        <dbReference type="ChEBI" id="CHEBI:15378"/>
        <dbReference type="ChEBI" id="CHEBI:30616"/>
        <dbReference type="ChEBI" id="CHEBI:57880"/>
        <dbReference type="ChEBI" id="CHEBI:58178"/>
        <dbReference type="ChEBI" id="CHEBI:456216"/>
        <dbReference type="EC" id="2.7.1.67"/>
    </reaction>
    <physiologicalReaction direction="left-to-right" evidence="5">
        <dbReference type="Rhea" id="RHEA:19878"/>
    </physiologicalReaction>
</comment>
<name>A0A8S3U8T9_MYTED</name>
<dbReference type="GO" id="GO:0048015">
    <property type="term" value="P:phosphatidylinositol-mediated signaling"/>
    <property type="evidence" value="ECO:0007669"/>
    <property type="project" value="TreeGrafter"/>
</dbReference>
<dbReference type="EMBL" id="CAJPWZ010002635">
    <property type="protein sequence ID" value="CAG2242153.1"/>
    <property type="molecule type" value="Genomic_DNA"/>
</dbReference>
<dbReference type="GO" id="GO:0030867">
    <property type="term" value="C:rough endoplasmic reticulum membrane"/>
    <property type="evidence" value="ECO:0007669"/>
    <property type="project" value="UniProtKB-SubCell"/>
</dbReference>
<feature type="compositionally biased region" description="Polar residues" evidence="8">
    <location>
        <begin position="551"/>
        <end position="569"/>
    </location>
</feature>
<keyword evidence="4" id="KW-0418">Kinase</keyword>
<reference evidence="11" key="1">
    <citation type="submission" date="2021-03" db="EMBL/GenBank/DDBJ databases">
        <authorList>
            <person name="Bekaert M."/>
        </authorList>
    </citation>
    <scope>NUCLEOTIDE SEQUENCE</scope>
</reference>
<dbReference type="CDD" id="cd05168">
    <property type="entry name" value="PI4Kc_III_beta"/>
    <property type="match status" value="1"/>
</dbReference>
<dbReference type="Gene3D" id="3.30.1010.10">
    <property type="entry name" value="Phosphatidylinositol 3-kinase Catalytic Subunit, Chain A, domain 4"/>
    <property type="match status" value="2"/>
</dbReference>
<dbReference type="AlphaFoldDB" id="A0A8S3U8T9"/>
<evidence type="ECO:0000256" key="4">
    <source>
        <dbReference type="ARBA" id="ARBA00022777"/>
    </source>
</evidence>
<comment type="caution">
    <text evidence="11">The sequence shown here is derived from an EMBL/GenBank/DDBJ whole genome shotgun (WGS) entry which is preliminary data.</text>
</comment>
<dbReference type="InterPro" id="IPR049160">
    <property type="entry name" value="PI4KB-PIK1_PIK"/>
</dbReference>
<evidence type="ECO:0000313" key="12">
    <source>
        <dbReference type="Proteomes" id="UP000683360"/>
    </source>
</evidence>
<dbReference type="SMART" id="SM00146">
    <property type="entry name" value="PI3Kc"/>
    <property type="match status" value="1"/>
</dbReference>
<dbReference type="PROSITE" id="PS50290">
    <property type="entry name" value="PI3_4_KINASE_3"/>
    <property type="match status" value="1"/>
</dbReference>
<dbReference type="GO" id="GO:0046854">
    <property type="term" value="P:phosphatidylinositol phosphate biosynthetic process"/>
    <property type="evidence" value="ECO:0007669"/>
    <property type="project" value="InterPro"/>
</dbReference>
<sequence>MAEPMNGTVDPVNRSLFSVSGQTDHIQVHKVVKGDHHVQHNDKEQHVLNGILDIEACRNKNKVPPCAMERSISTSAIEHSNSKDLYKDDDKNETKALNTNGVHTISCQPKSPFYVGEPSTPDSNCVCEKDRSHDKTKSNNKSDMELKIESLSVVGNTDQNDNVKTNLPLYDMSTKPPPGKRNRSSIQGKQSWLLRLFESKLFDMSIAISYLFNSKEPGVQSYLGNRMFSFKDEDVDFYLPQLLNMYINMHDVAEAVHPYIINRCRQSIECSIRSAWLLGAYSLDVVKPSWKNSQGIKLKNMIMREELRPPKQFGKCSSNIPSPVINPMMAISPPKTKTHHRSRSDATGIYIKTSQSTSNIGDIAMDLSGDLTSGRAFDNGCTCHQSSVAIVNDLTGKETFCNCGLCMKESKNKLTENPILFLASRLIAELAMLNLNLPARVWLPTAENMNHHIVRIPHTQAIVLNSKEKAPYLLYVEVLEVEHLHTSHVPGKILENTIRFTRSEEDLPSLVTRTTGSPHPEFSVFGNFVHCDLDDAECWSQEDDEIIQMHSRSSDTISQFSVDSTTSGDTPKGKFERDPEDPSAAALKEPYEDKEQRIKDNSPYGHYPNWKLFSVIIKCGDDLRQELLVYQVLSQLKVNIAFIVYQVLSQLKHIWAEEHCPLWIRPYQIVVTAKDSGMIEPVLNAVSLHQIKKHSSKTNKNTGQLLEYFINEFGPQNSEEFLTAQKNFVQSCAGYCLVCYLLQIKDRHNGNILLDSEGHIIHIDFGFILSTSPGKNLGFENSPFKLTHEFVEVMGGQGSDMFEYFKILILQGLVTSRKHMDKLISIVEIMQSGSELPCFSKGVSTVQALKLRFHMNMTEEQLQLLVENLVEQSLNSLTTKIYDSFQYITNGIL</sequence>
<gene>
    <name evidence="11" type="ORF">MEDL_54360</name>
</gene>
<dbReference type="EC" id="2.7.1.67" evidence="2"/>
<dbReference type="Proteomes" id="UP000683360">
    <property type="component" value="Unassembled WGS sequence"/>
</dbReference>
<dbReference type="PROSITE" id="PS00915">
    <property type="entry name" value="PI3_4_KINASE_1"/>
    <property type="match status" value="1"/>
</dbReference>
<dbReference type="OrthoDB" id="10264149at2759"/>
<accession>A0A8S3U8T9</accession>
<evidence type="ECO:0000256" key="7">
    <source>
        <dbReference type="ARBA" id="ARBA00039877"/>
    </source>
</evidence>
<dbReference type="InterPro" id="IPR057754">
    <property type="entry name" value="PI4-kinase_beta/PIK1_cat"/>
</dbReference>
<feature type="domain" description="PI3K/PI4K catalytic" evidence="9">
    <location>
        <begin position="592"/>
        <end position="878"/>
    </location>
</feature>
<dbReference type="InterPro" id="IPR000403">
    <property type="entry name" value="PI3/4_kinase_cat_dom"/>
</dbReference>
<dbReference type="InterPro" id="IPR018936">
    <property type="entry name" value="PI3/4_kinase_CS"/>
</dbReference>
<comment type="subcellular location">
    <subcellularLocation>
        <location evidence="1">Mitochondrion outer membrane</location>
        <topology evidence="1">Peripheral membrane protein</topology>
    </subcellularLocation>
    <subcellularLocation>
        <location evidence="6">Rough endoplasmic reticulum membrane</location>
        <topology evidence="6">Peripheral membrane protein</topology>
    </subcellularLocation>
</comment>
<evidence type="ECO:0000256" key="8">
    <source>
        <dbReference type="SAM" id="MobiDB-lite"/>
    </source>
</evidence>
<feature type="domain" description="PIK helical" evidence="10">
    <location>
        <begin position="88"/>
        <end position="304"/>
    </location>
</feature>
<dbReference type="InterPro" id="IPR036940">
    <property type="entry name" value="PI3/4_kinase_cat_sf"/>
</dbReference>
<dbReference type="PANTHER" id="PTHR10048:SF22">
    <property type="entry name" value="PHOSPHATIDYLINOSITOL 4-KINASE BETA"/>
    <property type="match status" value="1"/>
</dbReference>
<feature type="compositionally biased region" description="Basic and acidic residues" evidence="8">
    <location>
        <begin position="589"/>
        <end position="600"/>
    </location>
</feature>
<evidence type="ECO:0000256" key="1">
    <source>
        <dbReference type="ARBA" id="ARBA00004450"/>
    </source>
</evidence>
<dbReference type="GO" id="GO:0005741">
    <property type="term" value="C:mitochondrial outer membrane"/>
    <property type="evidence" value="ECO:0007669"/>
    <property type="project" value="UniProtKB-SubCell"/>
</dbReference>
<dbReference type="Pfam" id="PF21245">
    <property type="entry name" value="PI4KB-PIK1_PIK"/>
    <property type="match status" value="1"/>
</dbReference>
<feature type="region of interest" description="Disordered" evidence="8">
    <location>
        <begin position="551"/>
        <end position="600"/>
    </location>
</feature>
<dbReference type="PROSITE" id="PS51545">
    <property type="entry name" value="PIK_HELICAL"/>
    <property type="match status" value="1"/>
</dbReference>
<evidence type="ECO:0000256" key="5">
    <source>
        <dbReference type="ARBA" id="ARBA00036767"/>
    </source>
</evidence>
<keyword evidence="12" id="KW-1185">Reference proteome</keyword>
<keyword evidence="3 11" id="KW-0808">Transferase</keyword>
<dbReference type="FunFam" id="1.10.1070.11:FF:000016">
    <property type="entry name" value="PIK1p Phosphatidylinositol 4-kinase"/>
    <property type="match status" value="1"/>
</dbReference>
<organism evidence="11 12">
    <name type="scientific">Mytilus edulis</name>
    <name type="common">Blue mussel</name>
    <dbReference type="NCBI Taxonomy" id="6550"/>
    <lineage>
        <taxon>Eukaryota</taxon>
        <taxon>Metazoa</taxon>
        <taxon>Spiralia</taxon>
        <taxon>Lophotrochozoa</taxon>
        <taxon>Mollusca</taxon>
        <taxon>Bivalvia</taxon>
        <taxon>Autobranchia</taxon>
        <taxon>Pteriomorphia</taxon>
        <taxon>Mytilida</taxon>
        <taxon>Mytiloidea</taxon>
        <taxon>Mytilidae</taxon>
        <taxon>Mytilinae</taxon>
        <taxon>Mytilus</taxon>
    </lineage>
</organism>
<dbReference type="InterPro" id="IPR011009">
    <property type="entry name" value="Kinase-like_dom_sf"/>
</dbReference>
<evidence type="ECO:0000256" key="3">
    <source>
        <dbReference type="ARBA" id="ARBA00022679"/>
    </source>
</evidence>
<dbReference type="PANTHER" id="PTHR10048">
    <property type="entry name" value="PHOSPHATIDYLINOSITOL KINASE"/>
    <property type="match status" value="1"/>
</dbReference>
<dbReference type="GO" id="GO:0004430">
    <property type="term" value="F:1-phosphatidylinositol 4-kinase activity"/>
    <property type="evidence" value="ECO:0007669"/>
    <property type="project" value="UniProtKB-EC"/>
</dbReference>
<dbReference type="Gene3D" id="1.10.1070.11">
    <property type="entry name" value="Phosphatidylinositol 3-/4-kinase, catalytic domain"/>
    <property type="match status" value="1"/>
</dbReference>
<dbReference type="SUPFAM" id="SSF56112">
    <property type="entry name" value="Protein kinase-like (PK-like)"/>
    <property type="match status" value="1"/>
</dbReference>
<protein>
    <recommendedName>
        <fullName evidence="7">Phosphatidylinositol 4-kinase beta</fullName>
        <ecNumber evidence="2">2.7.1.67</ecNumber>
    </recommendedName>
</protein>
<dbReference type="InterPro" id="IPR015433">
    <property type="entry name" value="PI3/4_kinase"/>
</dbReference>
<feature type="region of interest" description="Disordered" evidence="8">
    <location>
        <begin position="162"/>
        <end position="185"/>
    </location>
</feature>
<evidence type="ECO:0000256" key="2">
    <source>
        <dbReference type="ARBA" id="ARBA00012169"/>
    </source>
</evidence>
<evidence type="ECO:0000256" key="6">
    <source>
        <dbReference type="ARBA" id="ARBA00037860"/>
    </source>
</evidence>
<proteinExistence type="predicted"/>
<evidence type="ECO:0000259" key="10">
    <source>
        <dbReference type="PROSITE" id="PS51545"/>
    </source>
</evidence>
<dbReference type="Pfam" id="PF00454">
    <property type="entry name" value="PI3_PI4_kinase"/>
    <property type="match status" value="1"/>
</dbReference>
<evidence type="ECO:0000313" key="11">
    <source>
        <dbReference type="EMBL" id="CAG2242153.1"/>
    </source>
</evidence>
<evidence type="ECO:0000259" key="9">
    <source>
        <dbReference type="PROSITE" id="PS50290"/>
    </source>
</evidence>
<dbReference type="InterPro" id="IPR001263">
    <property type="entry name" value="PI3K_accessory_dom"/>
</dbReference>